<dbReference type="PROSITE" id="PS50066">
    <property type="entry name" value="MADS_BOX_2"/>
    <property type="match status" value="1"/>
</dbReference>
<protein>
    <submittedName>
        <fullName evidence="10">Uncharacterized protein</fullName>
    </submittedName>
</protein>
<reference evidence="10 11" key="1">
    <citation type="journal article" date="2020" name="IScience">
        <title>Genome Sequencing of the Endangered Kingdonia uniflora (Circaeasteraceae, Ranunculales) Reveals Potential Mechanisms of Evolutionary Specialization.</title>
        <authorList>
            <person name="Sun Y."/>
            <person name="Deng T."/>
            <person name="Zhang A."/>
            <person name="Moore M.J."/>
            <person name="Landis J.B."/>
            <person name="Lin N."/>
            <person name="Zhang H."/>
            <person name="Zhang X."/>
            <person name="Huang J."/>
            <person name="Zhang X."/>
            <person name="Sun H."/>
            <person name="Wang H."/>
        </authorList>
    </citation>
    <scope>NUCLEOTIDE SEQUENCE [LARGE SCALE GENOMIC DNA]</scope>
    <source>
        <strain evidence="10">TB1705</strain>
        <tissue evidence="10">Leaf</tissue>
    </source>
</reference>
<dbReference type="PROSITE" id="PS00350">
    <property type="entry name" value="MADS_BOX_1"/>
    <property type="match status" value="1"/>
</dbReference>
<dbReference type="GO" id="GO:0045944">
    <property type="term" value="P:positive regulation of transcription by RNA polymerase II"/>
    <property type="evidence" value="ECO:0007669"/>
    <property type="project" value="InterPro"/>
</dbReference>
<keyword evidence="3" id="KW-0238">DNA-binding</keyword>
<proteinExistence type="predicted"/>
<dbReference type="GO" id="GO:0046983">
    <property type="term" value="F:protein dimerization activity"/>
    <property type="evidence" value="ECO:0007669"/>
    <property type="project" value="InterPro"/>
</dbReference>
<evidence type="ECO:0000313" key="11">
    <source>
        <dbReference type="Proteomes" id="UP000541444"/>
    </source>
</evidence>
<keyword evidence="2" id="KW-0805">Transcription regulation</keyword>
<evidence type="ECO:0000256" key="6">
    <source>
        <dbReference type="SAM" id="Coils"/>
    </source>
</evidence>
<dbReference type="InterPro" id="IPR050142">
    <property type="entry name" value="MADS-box/MEF2_TF"/>
</dbReference>
<dbReference type="PRINTS" id="PR00404">
    <property type="entry name" value="MADSDOMAIN"/>
</dbReference>
<dbReference type="EMBL" id="JACGCM010002066">
    <property type="protein sequence ID" value="KAF6145401.1"/>
    <property type="molecule type" value="Genomic_DNA"/>
</dbReference>
<keyword evidence="11" id="KW-1185">Reference proteome</keyword>
<dbReference type="InterPro" id="IPR002100">
    <property type="entry name" value="TF_MADSbox"/>
</dbReference>
<dbReference type="Pfam" id="PF00319">
    <property type="entry name" value="SRF-TF"/>
    <property type="match status" value="1"/>
</dbReference>
<feature type="domain" description="MADS-box" evidence="8">
    <location>
        <begin position="1"/>
        <end position="61"/>
    </location>
</feature>
<dbReference type="OrthoDB" id="1898716at2759"/>
<keyword evidence="5" id="KW-0539">Nucleus</keyword>
<keyword evidence="4" id="KW-0804">Transcription</keyword>
<evidence type="ECO:0000256" key="7">
    <source>
        <dbReference type="SAM" id="MobiDB-lite"/>
    </source>
</evidence>
<dbReference type="InterPro" id="IPR002487">
    <property type="entry name" value="TF_Kbox"/>
</dbReference>
<evidence type="ECO:0000313" key="10">
    <source>
        <dbReference type="EMBL" id="KAF6145401.1"/>
    </source>
</evidence>
<evidence type="ECO:0000256" key="3">
    <source>
        <dbReference type="ARBA" id="ARBA00023125"/>
    </source>
</evidence>
<dbReference type="CDD" id="cd00265">
    <property type="entry name" value="MADS_MEF2_like"/>
    <property type="match status" value="1"/>
</dbReference>
<dbReference type="InterPro" id="IPR033896">
    <property type="entry name" value="MEF2-like_N"/>
</dbReference>
<dbReference type="GO" id="GO:0000977">
    <property type="term" value="F:RNA polymerase II transcription regulatory region sequence-specific DNA binding"/>
    <property type="evidence" value="ECO:0007669"/>
    <property type="project" value="InterPro"/>
</dbReference>
<dbReference type="Gene3D" id="3.40.1810.10">
    <property type="entry name" value="Transcription factor, MADS-box"/>
    <property type="match status" value="1"/>
</dbReference>
<evidence type="ECO:0000256" key="4">
    <source>
        <dbReference type="ARBA" id="ARBA00023163"/>
    </source>
</evidence>
<dbReference type="Proteomes" id="UP000541444">
    <property type="component" value="Unassembled WGS sequence"/>
</dbReference>
<dbReference type="AlphaFoldDB" id="A0A7J7LRW9"/>
<organism evidence="10 11">
    <name type="scientific">Kingdonia uniflora</name>
    <dbReference type="NCBI Taxonomy" id="39325"/>
    <lineage>
        <taxon>Eukaryota</taxon>
        <taxon>Viridiplantae</taxon>
        <taxon>Streptophyta</taxon>
        <taxon>Embryophyta</taxon>
        <taxon>Tracheophyta</taxon>
        <taxon>Spermatophyta</taxon>
        <taxon>Magnoliopsida</taxon>
        <taxon>Ranunculales</taxon>
        <taxon>Circaeasteraceae</taxon>
        <taxon>Kingdonia</taxon>
    </lineage>
</organism>
<evidence type="ECO:0000259" key="8">
    <source>
        <dbReference type="PROSITE" id="PS50066"/>
    </source>
</evidence>
<accession>A0A7J7LRW9</accession>
<comment type="subcellular location">
    <subcellularLocation>
        <location evidence="1">Nucleus</location>
    </subcellularLocation>
</comment>
<evidence type="ECO:0000259" key="9">
    <source>
        <dbReference type="PROSITE" id="PS51297"/>
    </source>
</evidence>
<dbReference type="GO" id="GO:0003700">
    <property type="term" value="F:DNA-binding transcription factor activity"/>
    <property type="evidence" value="ECO:0007669"/>
    <property type="project" value="InterPro"/>
</dbReference>
<feature type="domain" description="K-box" evidence="9">
    <location>
        <begin position="84"/>
        <end position="174"/>
    </location>
</feature>
<feature type="coiled-coil region" evidence="6">
    <location>
        <begin position="84"/>
        <end position="138"/>
    </location>
</feature>
<dbReference type="InterPro" id="IPR036879">
    <property type="entry name" value="TF_MADSbox_sf"/>
</dbReference>
<dbReference type="PANTHER" id="PTHR48019">
    <property type="entry name" value="SERUM RESPONSE FACTOR HOMOLOG"/>
    <property type="match status" value="1"/>
</dbReference>
<sequence>MGRGKVEIKLIENPTNRQVTYSKRRAGIMKKASELSILCDAQVSLIMFSGTGKFTEFISPSVTTKEVIDKYQKDTGIDLWSTHYEILQENLRRQKEINSKLKREIKQRIGDDLSGLSIEELRGLEQNLESSLKIVRDRKYDRITSQTEIYKKKVRHQEETHYKYIQKLEIEEEDHHYALTRHDGAFHSVLNGESGGDSHIFAFRLPPSQPDHQGGTSEYGLHDLRLA</sequence>
<comment type="caution">
    <text evidence="10">The sequence shown here is derived from an EMBL/GenBank/DDBJ whole genome shotgun (WGS) entry which is preliminary data.</text>
</comment>
<evidence type="ECO:0000256" key="5">
    <source>
        <dbReference type="ARBA" id="ARBA00023242"/>
    </source>
</evidence>
<dbReference type="SMART" id="SM00432">
    <property type="entry name" value="MADS"/>
    <property type="match status" value="1"/>
</dbReference>
<dbReference type="SUPFAM" id="SSF55455">
    <property type="entry name" value="SRF-like"/>
    <property type="match status" value="1"/>
</dbReference>
<feature type="region of interest" description="Disordered" evidence="7">
    <location>
        <begin position="200"/>
        <end position="222"/>
    </location>
</feature>
<dbReference type="GO" id="GO:0005634">
    <property type="term" value="C:nucleus"/>
    <property type="evidence" value="ECO:0007669"/>
    <property type="project" value="UniProtKB-SubCell"/>
</dbReference>
<keyword evidence="6" id="KW-0175">Coiled coil</keyword>
<dbReference type="Pfam" id="PF01486">
    <property type="entry name" value="K-box"/>
    <property type="match status" value="1"/>
</dbReference>
<evidence type="ECO:0000256" key="1">
    <source>
        <dbReference type="ARBA" id="ARBA00004123"/>
    </source>
</evidence>
<dbReference type="PROSITE" id="PS51297">
    <property type="entry name" value="K_BOX"/>
    <property type="match status" value="1"/>
</dbReference>
<name>A0A7J7LRW9_9MAGN</name>
<evidence type="ECO:0000256" key="2">
    <source>
        <dbReference type="ARBA" id="ARBA00023015"/>
    </source>
</evidence>
<gene>
    <name evidence="10" type="ORF">GIB67_029170</name>
</gene>